<reference evidence="4" key="1">
    <citation type="submission" date="2022-07" db="EMBL/GenBank/DDBJ databases">
        <title>Genome Sequence of Leucocoprinus birnbaumii.</title>
        <authorList>
            <person name="Buettner E."/>
        </authorList>
    </citation>
    <scope>NUCLEOTIDE SEQUENCE</scope>
    <source>
        <strain evidence="4">VT141</strain>
    </source>
</reference>
<protein>
    <recommendedName>
        <fullName evidence="3">Nephrocystin 3-like N-terminal domain-containing protein</fullName>
    </recommendedName>
</protein>
<dbReference type="Proteomes" id="UP001213000">
    <property type="component" value="Unassembled WGS sequence"/>
</dbReference>
<keyword evidence="2" id="KW-1133">Transmembrane helix</keyword>
<evidence type="ECO:0000313" key="4">
    <source>
        <dbReference type="EMBL" id="KAJ3565851.1"/>
    </source>
</evidence>
<comment type="caution">
    <text evidence="4">The sequence shown here is derived from an EMBL/GenBank/DDBJ whole genome shotgun (WGS) entry which is preliminary data.</text>
</comment>
<feature type="transmembrane region" description="Helical" evidence="2">
    <location>
        <begin position="363"/>
        <end position="386"/>
    </location>
</feature>
<organism evidence="4 5">
    <name type="scientific">Leucocoprinus birnbaumii</name>
    <dbReference type="NCBI Taxonomy" id="56174"/>
    <lineage>
        <taxon>Eukaryota</taxon>
        <taxon>Fungi</taxon>
        <taxon>Dikarya</taxon>
        <taxon>Basidiomycota</taxon>
        <taxon>Agaricomycotina</taxon>
        <taxon>Agaricomycetes</taxon>
        <taxon>Agaricomycetidae</taxon>
        <taxon>Agaricales</taxon>
        <taxon>Agaricineae</taxon>
        <taxon>Agaricaceae</taxon>
        <taxon>Leucocoprinus</taxon>
    </lineage>
</organism>
<keyword evidence="2" id="KW-0812">Transmembrane</keyword>
<name>A0AAD5VPB7_9AGAR</name>
<keyword evidence="1" id="KW-0677">Repeat</keyword>
<sequence>MFNGAHDFIINGGEFIGVQNNYIHGPSGIEILLESSTPDASIDSEARRYAPICYPGTREQYITDITNWATGPSNDDRSPSIYWMRGPAGVGKSAIAQTCAERVQQVDQLGAAYFFCVGLREDENRFFTTIAYQLSTVFPEYRKLLDERVKSDKTLVKKTLGSQFKLLIVEPLKDLQSRDGKGGIGRRTIFIDGLDECQSKEAQSEIIEIIASSIREQTTPFRWAIFSRPEPHIIATFTKTNIFPLCRAVWLPISREADGEIALYLRGGFDDILRRRNISPSSPWPTEEVIWMLVNASAGLFAYPAAVIRFIDQHPALRIEEPLHEVLGIISERDGHSPGNGASPFAQLDAFYMLIMKRIPESVLSFVLVFLADVICSGYFGAWYAALTCNKLGLSEGEFKAICNHLHAVMYYEDPPKPLILDASIDVTRSYYNQKLSTEYNPIHYNRPHAVGGTISFHHKSFYDFLVDPSRAKEFCPLAPDIRARQFECCMKTQQVYASSFDIRGSSLALTSTVPNSSMSLSWPQGLEYIDSFIKSWVFTQASVDLSHNGRPLFDFLEAAPPSLSKQLKDLDYRKYLIAELEVTGEGYWNGHCILGTRGRVRIIPGTMLGALTSDEYGTFDSAVFMKVVKKLEKLGVIRPYYPDLPLSFASIRRSFSRQPRSGNPTCGQYKLGCGDRAIYWYWEFDSEKRYFHQFDTLDFVKAMKVYQQEKFSFWVPT</sequence>
<dbReference type="PANTHER" id="PTHR10039:SF17">
    <property type="entry name" value="FUNGAL STAND N-TERMINAL GOODBYE DOMAIN-CONTAINING PROTEIN-RELATED"/>
    <property type="match status" value="1"/>
</dbReference>
<dbReference type="InterPro" id="IPR056884">
    <property type="entry name" value="NPHP3-like_N"/>
</dbReference>
<keyword evidence="2" id="KW-0472">Membrane</keyword>
<dbReference type="SUPFAM" id="SSF52540">
    <property type="entry name" value="P-loop containing nucleoside triphosphate hydrolases"/>
    <property type="match status" value="1"/>
</dbReference>
<dbReference type="InterPro" id="IPR027417">
    <property type="entry name" value="P-loop_NTPase"/>
</dbReference>
<dbReference type="PANTHER" id="PTHR10039">
    <property type="entry name" value="AMELOGENIN"/>
    <property type="match status" value="1"/>
</dbReference>
<proteinExistence type="predicted"/>
<accession>A0AAD5VPB7</accession>
<keyword evidence="5" id="KW-1185">Reference proteome</keyword>
<dbReference type="AlphaFoldDB" id="A0AAD5VPB7"/>
<dbReference type="EMBL" id="JANIEX010000534">
    <property type="protein sequence ID" value="KAJ3565851.1"/>
    <property type="molecule type" value="Genomic_DNA"/>
</dbReference>
<dbReference type="Gene3D" id="3.40.50.300">
    <property type="entry name" value="P-loop containing nucleotide triphosphate hydrolases"/>
    <property type="match status" value="1"/>
</dbReference>
<gene>
    <name evidence="4" type="ORF">NP233_g7381</name>
</gene>
<dbReference type="Pfam" id="PF24883">
    <property type="entry name" value="NPHP3_N"/>
    <property type="match status" value="1"/>
</dbReference>
<evidence type="ECO:0000256" key="1">
    <source>
        <dbReference type="ARBA" id="ARBA00022737"/>
    </source>
</evidence>
<evidence type="ECO:0000256" key="2">
    <source>
        <dbReference type="SAM" id="Phobius"/>
    </source>
</evidence>
<feature type="transmembrane region" description="Helical" evidence="2">
    <location>
        <begin position="289"/>
        <end position="311"/>
    </location>
</feature>
<evidence type="ECO:0000259" key="3">
    <source>
        <dbReference type="Pfam" id="PF24883"/>
    </source>
</evidence>
<feature type="domain" description="Nephrocystin 3-like N-terminal" evidence="3">
    <location>
        <begin position="65"/>
        <end position="228"/>
    </location>
</feature>
<evidence type="ECO:0000313" key="5">
    <source>
        <dbReference type="Proteomes" id="UP001213000"/>
    </source>
</evidence>